<keyword evidence="6" id="KW-1015">Disulfide bond</keyword>
<evidence type="ECO:0000256" key="8">
    <source>
        <dbReference type="PROSITE-ProRule" id="PRU01172"/>
    </source>
</evidence>
<gene>
    <name evidence="11" type="ORF">GDO81_022364</name>
</gene>
<sequence length="205" mass="23576">MREKLFAFPEESNTSYVQIFPDHQGPFAEASVCMRSRSDLTRQYSLFSLATTNQSHEFVIYHYSSNYFFLYVNKLAQMYHVQGDNLSEWTSLCVSWRSSGLVLFINGKTYKDGKTWTTEISADPSIIIGQRQYSYGGRFLASQSFVGEMTDVNMWDKALTDEDMMDYFAGEEMSGNIIDWKTLRYTIGGNVTIQPYSDPYPCEAI</sequence>
<keyword evidence="3 9" id="KW-0479">Metal-binding</keyword>
<keyword evidence="4" id="KW-0732">Signal</keyword>
<keyword evidence="2" id="KW-0964">Secreted</keyword>
<evidence type="ECO:0000256" key="3">
    <source>
        <dbReference type="ARBA" id="ARBA00022723"/>
    </source>
</evidence>
<dbReference type="InterPro" id="IPR051005">
    <property type="entry name" value="Pentraxin_domain"/>
</dbReference>
<evidence type="ECO:0000256" key="5">
    <source>
        <dbReference type="ARBA" id="ARBA00022837"/>
    </source>
</evidence>
<dbReference type="GO" id="GO:0046872">
    <property type="term" value="F:metal ion binding"/>
    <property type="evidence" value="ECO:0007669"/>
    <property type="project" value="UniProtKB-KW"/>
</dbReference>
<dbReference type="InterPro" id="IPR001759">
    <property type="entry name" value="PTX_dom"/>
</dbReference>
<dbReference type="Gene3D" id="2.60.120.200">
    <property type="match status" value="1"/>
</dbReference>
<dbReference type="Pfam" id="PF00354">
    <property type="entry name" value="Pentaxin"/>
    <property type="match status" value="1"/>
</dbReference>
<dbReference type="SMART" id="SM00159">
    <property type="entry name" value="PTX"/>
    <property type="match status" value="1"/>
</dbReference>
<comment type="cofactor">
    <cofactor evidence="9">
        <name>Ca(2+)</name>
        <dbReference type="ChEBI" id="CHEBI:29108"/>
    </cofactor>
    <text evidence="9">Binds 2 calcium ions per subunit.</text>
</comment>
<comment type="caution">
    <text evidence="8">Lacks conserved residue(s) required for the propagation of feature annotation.</text>
</comment>
<comment type="caution">
    <text evidence="11">The sequence shown here is derived from an EMBL/GenBank/DDBJ whole genome shotgun (WGS) entry which is preliminary data.</text>
</comment>
<dbReference type="SUPFAM" id="SSF49899">
    <property type="entry name" value="Concanavalin A-like lectins/glucanases"/>
    <property type="match status" value="1"/>
</dbReference>
<proteinExistence type="inferred from homology"/>
<comment type="subunit">
    <text evidence="9">Homopentamer. Pentaxin (or pentraxin) have a discoid arrangement of 5 non-covalently bound subunits.</text>
</comment>
<evidence type="ECO:0000256" key="7">
    <source>
        <dbReference type="ARBA" id="ARBA00038102"/>
    </source>
</evidence>
<dbReference type="GO" id="GO:0005576">
    <property type="term" value="C:extracellular region"/>
    <property type="evidence" value="ECO:0007669"/>
    <property type="project" value="UniProtKB-SubCell"/>
</dbReference>
<dbReference type="Proteomes" id="UP000824782">
    <property type="component" value="Unassembled WGS sequence"/>
</dbReference>
<reference evidence="11" key="1">
    <citation type="thesis" date="2020" institute="ProQuest LLC" country="789 East Eisenhower Parkway, Ann Arbor, MI, USA">
        <title>Comparative Genomics and Chromosome Evolution.</title>
        <authorList>
            <person name="Mudd A.B."/>
        </authorList>
    </citation>
    <scope>NUCLEOTIDE SEQUENCE</scope>
    <source>
        <strain evidence="11">237g6f4</strain>
        <tissue evidence="11">Blood</tissue>
    </source>
</reference>
<dbReference type="EMBL" id="WNYA01002215">
    <property type="protein sequence ID" value="KAG8544507.1"/>
    <property type="molecule type" value="Genomic_DNA"/>
</dbReference>
<dbReference type="PRINTS" id="PR00895">
    <property type="entry name" value="PENTAXIN"/>
</dbReference>
<protein>
    <recommendedName>
        <fullName evidence="9">Pentraxin family member</fullName>
    </recommendedName>
</protein>
<evidence type="ECO:0000256" key="1">
    <source>
        <dbReference type="ARBA" id="ARBA00004613"/>
    </source>
</evidence>
<evidence type="ECO:0000313" key="12">
    <source>
        <dbReference type="Proteomes" id="UP000824782"/>
    </source>
</evidence>
<evidence type="ECO:0000256" key="2">
    <source>
        <dbReference type="ARBA" id="ARBA00022525"/>
    </source>
</evidence>
<keyword evidence="12" id="KW-1185">Reference proteome</keyword>
<evidence type="ECO:0000259" key="10">
    <source>
        <dbReference type="PROSITE" id="PS51828"/>
    </source>
</evidence>
<dbReference type="InterPro" id="IPR013320">
    <property type="entry name" value="ConA-like_dom_sf"/>
</dbReference>
<comment type="similarity">
    <text evidence="7 9">Belongs to the pentraxin family.</text>
</comment>
<dbReference type="PANTHER" id="PTHR45869:SF7">
    <property type="entry name" value="C-REACTIVE PROTEIN"/>
    <property type="match status" value="1"/>
</dbReference>
<dbReference type="AlphaFoldDB" id="A0AAV6Z5S6"/>
<evidence type="ECO:0000256" key="6">
    <source>
        <dbReference type="ARBA" id="ARBA00023157"/>
    </source>
</evidence>
<comment type="subcellular location">
    <subcellularLocation>
        <location evidence="1 9">Secreted</location>
    </subcellularLocation>
</comment>
<evidence type="ECO:0000256" key="4">
    <source>
        <dbReference type="ARBA" id="ARBA00022729"/>
    </source>
</evidence>
<keyword evidence="5 9" id="KW-0106">Calcium</keyword>
<evidence type="ECO:0000256" key="9">
    <source>
        <dbReference type="RuleBase" id="RU362112"/>
    </source>
</evidence>
<feature type="domain" description="Pentraxin (PTX)" evidence="10">
    <location>
        <begin position="2"/>
        <end position="199"/>
    </location>
</feature>
<accession>A0AAV6Z5S6</accession>
<dbReference type="PROSITE" id="PS51828">
    <property type="entry name" value="PTX_2"/>
    <property type="match status" value="1"/>
</dbReference>
<name>A0AAV6Z5S6_ENGPU</name>
<dbReference type="PANTHER" id="PTHR45869">
    <property type="entry name" value="C-REACTIVE PROTEIN-RELATED"/>
    <property type="match status" value="1"/>
</dbReference>
<evidence type="ECO:0000313" key="11">
    <source>
        <dbReference type="EMBL" id="KAG8544507.1"/>
    </source>
</evidence>
<organism evidence="11 12">
    <name type="scientific">Engystomops pustulosus</name>
    <name type="common">Tungara frog</name>
    <name type="synonym">Physalaemus pustulosus</name>
    <dbReference type="NCBI Taxonomy" id="76066"/>
    <lineage>
        <taxon>Eukaryota</taxon>
        <taxon>Metazoa</taxon>
        <taxon>Chordata</taxon>
        <taxon>Craniata</taxon>
        <taxon>Vertebrata</taxon>
        <taxon>Euteleostomi</taxon>
        <taxon>Amphibia</taxon>
        <taxon>Batrachia</taxon>
        <taxon>Anura</taxon>
        <taxon>Neobatrachia</taxon>
        <taxon>Hyloidea</taxon>
        <taxon>Leptodactylidae</taxon>
        <taxon>Leiuperinae</taxon>
        <taxon>Engystomops</taxon>
    </lineage>
</organism>